<gene>
    <name evidence="1" type="ORF">HHL28_15610</name>
</gene>
<dbReference type="EMBL" id="CP051775">
    <property type="protein sequence ID" value="QJE74925.1"/>
    <property type="molecule type" value="Genomic_DNA"/>
</dbReference>
<proteinExistence type="predicted"/>
<dbReference type="Proteomes" id="UP000501891">
    <property type="component" value="Chromosome"/>
</dbReference>
<evidence type="ECO:0000313" key="1">
    <source>
        <dbReference type="EMBL" id="QJE74925.1"/>
    </source>
</evidence>
<name>A0A858RBT5_9PROT</name>
<accession>A0A858RBT5</accession>
<keyword evidence="2" id="KW-1185">Reference proteome</keyword>
<dbReference type="KEGG" id="acru:HHL28_15610"/>
<sequence>MEALEPQLSEAELKRLERFKNRRGRRKPSVMPTDLARTSAFAPRRRNLNTDANFSRVYSLTYHSVVEVKGRELGSQHRDVIYALFRMRAVERRVPNPNHNPNIRTIGVAEKPYLTLFQVETTWRDLLRIMNRTEHVNNLGTVLESLEQIRSVSIRVYQGGPDAFEKALATGRIPKGRGFSDSLLGKISWDGPKLDDRVIVEYGEWVRRVFELRHLVSLNADVYFALKSDYAKTFWPYIDSQPGHTWIDEEMLGELSGRKIKEEAPTKRRAFKQDCRQAFDDMVRAGGLKRWWVEEQRRGRFVSLRFHYEHALPRQGELALAAAE</sequence>
<evidence type="ECO:0000313" key="2">
    <source>
        <dbReference type="Proteomes" id="UP000501891"/>
    </source>
</evidence>
<protein>
    <submittedName>
        <fullName evidence="1">Uncharacterized protein</fullName>
    </submittedName>
</protein>
<reference evidence="1" key="1">
    <citation type="submission" date="2020-04" db="EMBL/GenBank/DDBJ databases">
        <title>A desert anoxygenic phototrophic bacterium fixes CO2 using RubisCO under aerobic conditions.</title>
        <authorList>
            <person name="Tang K."/>
        </authorList>
    </citation>
    <scope>NUCLEOTIDE SEQUENCE [LARGE SCALE GENOMIC DNA]</scope>
    <source>
        <strain evidence="1">MIMtkB3</strain>
    </source>
</reference>
<organism evidence="1 2">
    <name type="scientific">Aerophototrophica crusticola</name>
    <dbReference type="NCBI Taxonomy" id="1709002"/>
    <lineage>
        <taxon>Bacteria</taxon>
        <taxon>Pseudomonadati</taxon>
        <taxon>Pseudomonadota</taxon>
        <taxon>Alphaproteobacteria</taxon>
        <taxon>Rhodospirillales</taxon>
        <taxon>Rhodospirillaceae</taxon>
        <taxon>Aerophototrophica</taxon>
    </lineage>
</organism>
<dbReference type="AlphaFoldDB" id="A0A858RBT5"/>